<dbReference type="InterPro" id="IPR007404">
    <property type="entry name" value="YdjM-like"/>
</dbReference>
<feature type="transmembrane region" description="Helical" evidence="2">
    <location>
        <begin position="208"/>
        <end position="231"/>
    </location>
</feature>
<dbReference type="Pfam" id="PF04307">
    <property type="entry name" value="YdjM"/>
    <property type="match status" value="1"/>
</dbReference>
<keyword evidence="4" id="KW-1185">Reference proteome</keyword>
<feature type="compositionally biased region" description="Polar residues" evidence="1">
    <location>
        <begin position="297"/>
        <end position="306"/>
    </location>
</feature>
<gene>
    <name evidence="3" type="ORF">Mal15_62080</name>
</gene>
<sequence>MRMGSSAARGGRCGRSVLYEITTGQAKTNRNPVLAADHQKRYVASFPFFGRPPLPHVSTPTFASVADFKTHISASTLVGIAYGYWGVTSQGMTLENGILAGGLCSVSGMLPDLDSDGGIPLREISMFTAAVAPMMMLNRFRDYDLSHESMALAAMLIYVVIRFGLFEFFKRFTVHRGMWHSLPAAAVSGLIAYLAMPTTSDAERAYKAVAVVVGFLVHLILDEVWAVEVGVARLRTKKSFGTALKFFGNDAIANVFVYAILFGLCYTAWSDNKIAARLRERAKYDLTQPGWQYTPASPPSNWTAPQWQPPDFGFNASRTPAERR</sequence>
<dbReference type="Proteomes" id="UP000321353">
    <property type="component" value="Chromosome"/>
</dbReference>
<evidence type="ECO:0000256" key="2">
    <source>
        <dbReference type="SAM" id="Phobius"/>
    </source>
</evidence>
<dbReference type="EMBL" id="CP036264">
    <property type="protein sequence ID" value="QEG02125.1"/>
    <property type="molecule type" value="Genomic_DNA"/>
</dbReference>
<keyword evidence="2" id="KW-0812">Transmembrane</keyword>
<dbReference type="KEGG" id="smam:Mal15_62080"/>
<evidence type="ECO:0008006" key="5">
    <source>
        <dbReference type="Google" id="ProtNLM"/>
    </source>
</evidence>
<protein>
    <recommendedName>
        <fullName evidence="5">Metal-dependent hydrolase</fullName>
    </recommendedName>
</protein>
<name>A0A5B9MQL1_9BACT</name>
<accession>A0A5B9MQL1</accession>
<organism evidence="3 4">
    <name type="scientific">Stieleria maiorica</name>
    <dbReference type="NCBI Taxonomy" id="2795974"/>
    <lineage>
        <taxon>Bacteria</taxon>
        <taxon>Pseudomonadati</taxon>
        <taxon>Planctomycetota</taxon>
        <taxon>Planctomycetia</taxon>
        <taxon>Pirellulales</taxon>
        <taxon>Pirellulaceae</taxon>
        <taxon>Stieleria</taxon>
    </lineage>
</organism>
<evidence type="ECO:0000313" key="4">
    <source>
        <dbReference type="Proteomes" id="UP000321353"/>
    </source>
</evidence>
<evidence type="ECO:0000313" key="3">
    <source>
        <dbReference type="EMBL" id="QEG02125.1"/>
    </source>
</evidence>
<dbReference type="AlphaFoldDB" id="A0A5B9MQL1"/>
<feature type="transmembrane region" description="Helical" evidence="2">
    <location>
        <begin position="145"/>
        <end position="165"/>
    </location>
</feature>
<reference evidence="3 4" key="1">
    <citation type="submission" date="2019-02" db="EMBL/GenBank/DDBJ databases">
        <title>Planctomycetal bacteria perform biofilm scaping via a novel small molecule.</title>
        <authorList>
            <person name="Jeske O."/>
            <person name="Boedeker C."/>
            <person name="Wiegand S."/>
            <person name="Breitling P."/>
            <person name="Kallscheuer N."/>
            <person name="Jogler M."/>
            <person name="Rohde M."/>
            <person name="Petersen J."/>
            <person name="Medema M.H."/>
            <person name="Surup F."/>
            <person name="Jogler C."/>
        </authorList>
    </citation>
    <scope>NUCLEOTIDE SEQUENCE [LARGE SCALE GENOMIC DNA]</scope>
    <source>
        <strain evidence="3 4">Mal15</strain>
    </source>
</reference>
<feature type="transmembrane region" description="Helical" evidence="2">
    <location>
        <begin position="177"/>
        <end position="196"/>
    </location>
</feature>
<evidence type="ECO:0000256" key="1">
    <source>
        <dbReference type="SAM" id="MobiDB-lite"/>
    </source>
</evidence>
<feature type="transmembrane region" description="Helical" evidence="2">
    <location>
        <begin position="251"/>
        <end position="269"/>
    </location>
</feature>
<proteinExistence type="predicted"/>
<keyword evidence="2" id="KW-0472">Membrane</keyword>
<feature type="region of interest" description="Disordered" evidence="1">
    <location>
        <begin position="297"/>
        <end position="324"/>
    </location>
</feature>
<keyword evidence="2" id="KW-1133">Transmembrane helix</keyword>